<dbReference type="AlphaFoldDB" id="A0A9N8Z9U6"/>
<proteinExistence type="predicted"/>
<gene>
    <name evidence="2" type="ORF">DEBURN_LOCUS3776</name>
</gene>
<accession>A0A9N8Z9U6</accession>
<dbReference type="Proteomes" id="UP000789706">
    <property type="component" value="Unassembled WGS sequence"/>
</dbReference>
<evidence type="ECO:0000313" key="2">
    <source>
        <dbReference type="EMBL" id="CAG8483184.1"/>
    </source>
</evidence>
<organism evidence="2 3">
    <name type="scientific">Diversispora eburnea</name>
    <dbReference type="NCBI Taxonomy" id="1213867"/>
    <lineage>
        <taxon>Eukaryota</taxon>
        <taxon>Fungi</taxon>
        <taxon>Fungi incertae sedis</taxon>
        <taxon>Mucoromycota</taxon>
        <taxon>Glomeromycotina</taxon>
        <taxon>Glomeromycetes</taxon>
        <taxon>Diversisporales</taxon>
        <taxon>Diversisporaceae</taxon>
        <taxon>Diversispora</taxon>
    </lineage>
</organism>
<reference evidence="2" key="1">
    <citation type="submission" date="2021-06" db="EMBL/GenBank/DDBJ databases">
        <authorList>
            <person name="Kallberg Y."/>
            <person name="Tangrot J."/>
            <person name="Rosling A."/>
        </authorList>
    </citation>
    <scope>NUCLEOTIDE SEQUENCE</scope>
    <source>
        <strain evidence="2">AZ414A</strain>
    </source>
</reference>
<dbReference type="EMBL" id="CAJVPK010000251">
    <property type="protein sequence ID" value="CAG8483184.1"/>
    <property type="molecule type" value="Genomic_DNA"/>
</dbReference>
<comment type="caution">
    <text evidence="2">The sequence shown here is derived from an EMBL/GenBank/DDBJ whole genome shotgun (WGS) entry which is preliminary data.</text>
</comment>
<keyword evidence="3" id="KW-1185">Reference proteome</keyword>
<sequence length="90" mass="9818">MSSKGRTKTNSSSSTKSSNSQNKQKIISHIAKNVAKNVAKHVEVKPESREKFLKSYGDTKNAVDALNNLSHDSYSLWAANIIIVCQALAV</sequence>
<evidence type="ECO:0000256" key="1">
    <source>
        <dbReference type="SAM" id="MobiDB-lite"/>
    </source>
</evidence>
<protein>
    <submittedName>
        <fullName evidence="2">8754_t:CDS:1</fullName>
    </submittedName>
</protein>
<feature type="region of interest" description="Disordered" evidence="1">
    <location>
        <begin position="1"/>
        <end position="25"/>
    </location>
</feature>
<name>A0A9N8Z9U6_9GLOM</name>
<evidence type="ECO:0000313" key="3">
    <source>
        <dbReference type="Proteomes" id="UP000789706"/>
    </source>
</evidence>